<dbReference type="AlphaFoldDB" id="A0A7R9KU61"/>
<evidence type="ECO:0000256" key="15">
    <source>
        <dbReference type="RuleBase" id="RU361133"/>
    </source>
</evidence>
<dbReference type="CDD" id="cd08591">
    <property type="entry name" value="PI-PLCc_beta"/>
    <property type="match status" value="1"/>
</dbReference>
<evidence type="ECO:0000256" key="7">
    <source>
        <dbReference type="ARBA" id="ARBA00022963"/>
    </source>
</evidence>
<evidence type="ECO:0000259" key="18">
    <source>
        <dbReference type="PROSITE" id="PS50004"/>
    </source>
</evidence>
<dbReference type="InterPro" id="IPR015359">
    <property type="entry name" value="PLC_EF-hand-like"/>
</dbReference>
<evidence type="ECO:0000256" key="8">
    <source>
        <dbReference type="ARBA" id="ARBA00023098"/>
    </source>
</evidence>
<dbReference type="FunFam" id="3.20.20.190:FF:000039">
    <property type="entry name" value="Phosphoinositide phospholipase C"/>
    <property type="match status" value="1"/>
</dbReference>
<evidence type="ECO:0000256" key="9">
    <source>
        <dbReference type="ARBA" id="ARBA00023157"/>
    </source>
</evidence>
<dbReference type="SUPFAM" id="SSF47473">
    <property type="entry name" value="EF-hand"/>
    <property type="match status" value="1"/>
</dbReference>
<evidence type="ECO:0000259" key="19">
    <source>
        <dbReference type="PROSITE" id="PS50008"/>
    </source>
</evidence>
<feature type="compositionally biased region" description="Basic and acidic residues" evidence="17">
    <location>
        <begin position="842"/>
        <end position="852"/>
    </location>
</feature>
<dbReference type="Pfam" id="PF00388">
    <property type="entry name" value="PI-PLC-X"/>
    <property type="match status" value="1"/>
</dbReference>
<feature type="compositionally biased region" description="Low complexity" evidence="17">
    <location>
        <begin position="281"/>
        <end position="291"/>
    </location>
</feature>
<dbReference type="GO" id="GO:0016829">
    <property type="term" value="F:lyase activity"/>
    <property type="evidence" value="ECO:0007669"/>
    <property type="project" value="UniProtKB-KW"/>
</dbReference>
<dbReference type="InterPro" id="IPR011992">
    <property type="entry name" value="EF-hand-dom_pair"/>
</dbReference>
<keyword evidence="4 14" id="KW-0479">Metal-binding</keyword>
<dbReference type="SMART" id="SM00239">
    <property type="entry name" value="C2"/>
    <property type="match status" value="1"/>
</dbReference>
<dbReference type="InterPro" id="IPR016280">
    <property type="entry name" value="PLC-beta"/>
</dbReference>
<evidence type="ECO:0000256" key="17">
    <source>
        <dbReference type="SAM" id="MobiDB-lite"/>
    </source>
</evidence>
<dbReference type="FunFam" id="1.10.238.10:FF:000005">
    <property type="entry name" value="Phosphoinositide phospholipase C"/>
    <property type="match status" value="1"/>
</dbReference>
<dbReference type="PROSITE" id="PS50007">
    <property type="entry name" value="PIPLC_X_DOMAIN"/>
    <property type="match status" value="1"/>
</dbReference>
<accession>A0A7R9KU61</accession>
<dbReference type="CDD" id="cd00275">
    <property type="entry name" value="C2_PLC_like"/>
    <property type="match status" value="1"/>
</dbReference>
<feature type="domain" description="C2" evidence="18">
    <location>
        <begin position="493"/>
        <end position="617"/>
    </location>
</feature>
<comment type="cofactor">
    <cofactor evidence="14">
        <name>Ca(2+)</name>
        <dbReference type="ChEBI" id="CHEBI:29108"/>
    </cofactor>
    <text evidence="14">Binds 1 Ca(2+) ion per subunit.</text>
</comment>
<sequence length="1099" mass="124927">MINRCTSDSAASNKSNKKVITIDQLVDFLNKEQRDPRLNEILYPYANRSRGRDIVEQYEPNKSIAQKGLLSFEGFLRYLMSDDNAIVAPEKFDLNSDMDQPLSHYFINSSHNTYLTGHQLTGKSSVEVYRQCLLAGCRCIELDCWNGKNSDEEPIITHGFTVVTDIPLKEVLDAINESAFKTSAYPVILSFENHCSPKQQVKMAAYCRKLFADQLVTEPLSTHPLKPGQPLPSPNQLLRKVIIKNKKKHHIRNRKAMNQQIAAEAVAEAVAEAAELQQQLESSASSAAMQSTPERRPTLVTSNSDDSSHFDNEDSLHLNGNEEVSSNAAKSVSCDIDELDSDSSLEEDEAPPPEEQIEQIQGTASKESEAGAEMSALVIYVQPVRFHSFEYADKRNRSFEVSSFVETQGTSLLKERPVEFVNFNKRQLSRIYPRGTRVDSSNYMPQVFWNAGCQMVALNFQTLDLGMQLNLGIFEYNGRNGYLLKPDFMRRHDRKFDPFTESTVDGIIAGTVTIKIISGQFLSDKRVGTFVEVDMYGLPADTVRRRRTKIIPSNGVNPVYDEEPFVFKKVVLPELACLRIAAFEENNRFIGTRILPVVGLRPGYRHISLRNESGQPLSMPTLFVHITVKDYVPDGLSELADALANPIAYQSMVEKHAKQLLALTDEIDDLSLTNTQTDTSCKVTVNVSPEHQMVSRRYTSDEEKNPMKSSLSTTKDTTDLSATAPTSRVDTANGNFQKTISAVSNTSSPVHRVSASPLLRQDTLKRLNQSIRSLSDDVALEKSSSLLESTEANISAEPLDKIKEHKIVQKVITKIERDLMTVRKKYDKLKEKRREVVQQEEERLTQAQEKQKTAWVKSHSKLSKKSSSSDGPSTRRQSLQFLSMPSYRHLMKRRSEVDLQSVLNEHQTKIEELHRMFSQTMLNLNQEQFKAELDLYEKYHDQVSTAIEKAINVSQTGQQQHLQALHDQEVNTLMKRLEAQHKEELNTLSKKHKDKNELARIKRELQQKFIEQAVGERQRFHSLLLKRKSELEVRHEEVRKKFDEEKHLILERRRTEYEEKCQNVVKQYESNPLLFTSSLPTTSCSLGHNIQSHDSSTAL</sequence>
<dbReference type="Gene3D" id="1.20.1230.10">
    <property type="entry name" value="Phospholipase C beta, distal C-terminal domain"/>
    <property type="match status" value="1"/>
</dbReference>
<dbReference type="EMBL" id="OC861280">
    <property type="protein sequence ID" value="CAD7629321.1"/>
    <property type="molecule type" value="Genomic_DNA"/>
</dbReference>
<organism evidence="20">
    <name type="scientific">Medioppia subpectinata</name>
    <dbReference type="NCBI Taxonomy" id="1979941"/>
    <lineage>
        <taxon>Eukaryota</taxon>
        <taxon>Metazoa</taxon>
        <taxon>Ecdysozoa</taxon>
        <taxon>Arthropoda</taxon>
        <taxon>Chelicerata</taxon>
        <taxon>Arachnida</taxon>
        <taxon>Acari</taxon>
        <taxon>Acariformes</taxon>
        <taxon>Sarcoptiformes</taxon>
        <taxon>Oribatida</taxon>
        <taxon>Brachypylina</taxon>
        <taxon>Oppioidea</taxon>
        <taxon>Oppiidae</taxon>
        <taxon>Medioppia</taxon>
    </lineage>
</organism>
<feature type="binding site" evidence="14">
    <location>
        <position position="143"/>
    </location>
    <ligand>
        <name>Ca(2+)</name>
        <dbReference type="ChEBI" id="CHEBI:29108"/>
    </ligand>
</feature>
<evidence type="ECO:0000256" key="14">
    <source>
        <dbReference type="PIRSR" id="PIRSR000956-2"/>
    </source>
</evidence>
<dbReference type="Pfam" id="PF00387">
    <property type="entry name" value="PI-PLC-Y"/>
    <property type="match status" value="1"/>
</dbReference>
<dbReference type="PRINTS" id="PR00390">
    <property type="entry name" value="PHPHLIPASEC"/>
</dbReference>
<dbReference type="PIRSF" id="PIRSF000956">
    <property type="entry name" value="PLC-beta"/>
    <property type="match status" value="1"/>
</dbReference>
<feature type="active site" evidence="13">
    <location>
        <position position="158"/>
    </location>
</feature>
<keyword evidence="14" id="KW-0106">Calcium</keyword>
<dbReference type="PROSITE" id="PS50004">
    <property type="entry name" value="C2"/>
    <property type="match status" value="1"/>
</dbReference>
<dbReference type="GO" id="GO:0005737">
    <property type="term" value="C:cytoplasm"/>
    <property type="evidence" value="ECO:0007669"/>
    <property type="project" value="UniProtKB-SubCell"/>
</dbReference>
<dbReference type="InterPro" id="IPR000008">
    <property type="entry name" value="C2_dom"/>
</dbReference>
<dbReference type="SUPFAM" id="SSF51695">
    <property type="entry name" value="PLC-like phosphodiesterases"/>
    <property type="match status" value="1"/>
</dbReference>
<keyword evidence="10 12" id="KW-0807">Transducer</keyword>
<feature type="active site" evidence="13">
    <location>
        <position position="111"/>
    </location>
</feature>
<evidence type="ECO:0000256" key="16">
    <source>
        <dbReference type="SAM" id="Coils"/>
    </source>
</evidence>
<evidence type="ECO:0000256" key="5">
    <source>
        <dbReference type="ARBA" id="ARBA00022801"/>
    </source>
</evidence>
<feature type="compositionally biased region" description="Acidic residues" evidence="17">
    <location>
        <begin position="335"/>
        <end position="357"/>
    </location>
</feature>
<dbReference type="Gene3D" id="2.60.40.150">
    <property type="entry name" value="C2 domain"/>
    <property type="match status" value="1"/>
</dbReference>
<dbReference type="InterPro" id="IPR001711">
    <property type="entry name" value="PLipase_C_Pinositol-sp_Y"/>
</dbReference>
<dbReference type="PROSITE" id="PS50008">
    <property type="entry name" value="PIPLC_Y_DOMAIN"/>
    <property type="match status" value="1"/>
</dbReference>
<dbReference type="InterPro" id="IPR035892">
    <property type="entry name" value="C2_domain_sf"/>
</dbReference>
<dbReference type="InterPro" id="IPR000909">
    <property type="entry name" value="PLipase_C_PInositol-sp_X_dom"/>
</dbReference>
<feature type="region of interest" description="Disordered" evidence="17">
    <location>
        <begin position="695"/>
        <end position="732"/>
    </location>
</feature>
<proteinExistence type="predicted"/>
<evidence type="ECO:0000256" key="12">
    <source>
        <dbReference type="PIRNR" id="PIRNR000956"/>
    </source>
</evidence>
<evidence type="ECO:0000256" key="13">
    <source>
        <dbReference type="PIRSR" id="PIRSR000956-1"/>
    </source>
</evidence>
<dbReference type="PANTHER" id="PTHR10336:SF149">
    <property type="entry name" value="1-PHOSPHATIDYLINOSITOL 4,5-BISPHOSPHATE PHOSPHODIESTERASE CLASSES I AND II"/>
    <property type="match status" value="1"/>
</dbReference>
<dbReference type="SUPFAM" id="SSF49562">
    <property type="entry name" value="C2 domain (Calcium/lipid-binding domain, CaLB)"/>
    <property type="match status" value="1"/>
</dbReference>
<dbReference type="GO" id="GO:0016042">
    <property type="term" value="P:lipid catabolic process"/>
    <property type="evidence" value="ECO:0007669"/>
    <property type="project" value="UniProtKB-KW"/>
</dbReference>
<evidence type="ECO:0000256" key="10">
    <source>
        <dbReference type="ARBA" id="ARBA00023224"/>
    </source>
</evidence>
<keyword evidence="5 12" id="KW-0378">Hydrolase</keyword>
<evidence type="ECO:0000256" key="4">
    <source>
        <dbReference type="ARBA" id="ARBA00022723"/>
    </source>
</evidence>
<evidence type="ECO:0000256" key="2">
    <source>
        <dbReference type="ARBA" id="ARBA00004496"/>
    </source>
</evidence>
<dbReference type="GO" id="GO:0046488">
    <property type="term" value="P:phosphatidylinositol metabolic process"/>
    <property type="evidence" value="ECO:0007669"/>
    <property type="project" value="TreeGrafter"/>
</dbReference>
<dbReference type="OrthoDB" id="269822at2759"/>
<protein>
    <recommendedName>
        <fullName evidence="12">1-phosphatidylinositol 4,5-bisphosphate phosphodiesterase</fullName>
        <ecNumber evidence="12">3.1.4.11</ecNumber>
    </recommendedName>
</protein>
<dbReference type="GO" id="GO:0004435">
    <property type="term" value="F:phosphatidylinositol-4,5-bisphosphate phospholipase C activity"/>
    <property type="evidence" value="ECO:0007669"/>
    <property type="project" value="UniProtKB-UniRule"/>
</dbReference>
<evidence type="ECO:0000256" key="1">
    <source>
        <dbReference type="ARBA" id="ARBA00000110"/>
    </source>
</evidence>
<feature type="compositionally biased region" description="Basic and acidic residues" evidence="17">
    <location>
        <begin position="306"/>
        <end position="316"/>
    </location>
</feature>
<feature type="binding site" evidence="14">
    <location>
        <position position="192"/>
    </location>
    <ligand>
        <name>Ca(2+)</name>
        <dbReference type="ChEBI" id="CHEBI:29108"/>
    </ligand>
</feature>
<dbReference type="Proteomes" id="UP000759131">
    <property type="component" value="Unassembled WGS sequence"/>
</dbReference>
<evidence type="ECO:0000313" key="21">
    <source>
        <dbReference type="Proteomes" id="UP000759131"/>
    </source>
</evidence>
<dbReference type="Gene3D" id="1.10.238.10">
    <property type="entry name" value="EF-hand"/>
    <property type="match status" value="1"/>
</dbReference>
<dbReference type="GO" id="GO:0007186">
    <property type="term" value="P:G protein-coupled receptor signaling pathway"/>
    <property type="evidence" value="ECO:0007669"/>
    <property type="project" value="TreeGrafter"/>
</dbReference>
<dbReference type="Gene3D" id="3.20.20.190">
    <property type="entry name" value="Phosphatidylinositol (PI) phosphodiesterase"/>
    <property type="match status" value="1"/>
</dbReference>
<dbReference type="GO" id="GO:0051209">
    <property type="term" value="P:release of sequestered calcium ion into cytosol"/>
    <property type="evidence" value="ECO:0007669"/>
    <property type="project" value="TreeGrafter"/>
</dbReference>
<dbReference type="InterPro" id="IPR042531">
    <property type="entry name" value="PLC-beta_C_sf"/>
</dbReference>
<gene>
    <name evidence="20" type="ORF">OSB1V03_LOCUS9738</name>
</gene>
<feature type="coiled-coil region" evidence="16">
    <location>
        <begin position="974"/>
        <end position="1008"/>
    </location>
</feature>
<comment type="subcellular location">
    <subcellularLocation>
        <location evidence="2">Cytoplasm</location>
    </subcellularLocation>
</comment>
<name>A0A7R9KU61_9ACAR</name>
<dbReference type="InterPro" id="IPR017946">
    <property type="entry name" value="PLC-like_Pdiesterase_TIM-brl"/>
</dbReference>
<feature type="region of interest" description="Disordered" evidence="17">
    <location>
        <begin position="281"/>
        <end position="368"/>
    </location>
</feature>
<keyword evidence="16" id="KW-0175">Coiled coil</keyword>
<keyword evidence="3" id="KW-0963">Cytoplasm</keyword>
<evidence type="ECO:0000256" key="6">
    <source>
        <dbReference type="ARBA" id="ARBA00022842"/>
    </source>
</evidence>
<feature type="domain" description="PI-PLC Y-box" evidence="19">
    <location>
        <begin position="374"/>
        <end position="490"/>
    </location>
</feature>
<dbReference type="PANTHER" id="PTHR10336">
    <property type="entry name" value="PHOSPHOINOSITIDE-SPECIFIC PHOSPHOLIPASE C FAMILY PROTEIN"/>
    <property type="match status" value="1"/>
</dbReference>
<keyword evidence="9" id="KW-1015">Disulfide bond</keyword>
<keyword evidence="11" id="KW-0456">Lyase</keyword>
<dbReference type="GO" id="GO:0048015">
    <property type="term" value="P:phosphatidylinositol-mediated signaling"/>
    <property type="evidence" value="ECO:0007669"/>
    <property type="project" value="TreeGrafter"/>
</dbReference>
<dbReference type="SUPFAM" id="SSF69989">
    <property type="entry name" value="C-terminal domain of PLC-beta"/>
    <property type="match status" value="1"/>
</dbReference>
<dbReference type="SMART" id="SM00149">
    <property type="entry name" value="PLCYc"/>
    <property type="match status" value="1"/>
</dbReference>
<dbReference type="GO" id="GO:0005509">
    <property type="term" value="F:calcium ion binding"/>
    <property type="evidence" value="ECO:0007669"/>
    <property type="project" value="UniProtKB-UniRule"/>
</dbReference>
<reference evidence="20" key="1">
    <citation type="submission" date="2020-11" db="EMBL/GenBank/DDBJ databases">
        <authorList>
            <person name="Tran Van P."/>
        </authorList>
    </citation>
    <scope>NUCLEOTIDE SEQUENCE</scope>
</reference>
<feature type="compositionally biased region" description="Low complexity" evidence="17">
    <location>
        <begin position="708"/>
        <end position="724"/>
    </location>
</feature>
<dbReference type="SMART" id="SM00148">
    <property type="entry name" value="PLCXc"/>
    <property type="match status" value="1"/>
</dbReference>
<feature type="region of interest" description="Disordered" evidence="17">
    <location>
        <begin position="842"/>
        <end position="878"/>
    </location>
</feature>
<dbReference type="Pfam" id="PF09279">
    <property type="entry name" value="EF-hand_like"/>
    <property type="match status" value="1"/>
</dbReference>
<keyword evidence="6" id="KW-0460">Magnesium</keyword>
<evidence type="ECO:0000256" key="3">
    <source>
        <dbReference type="ARBA" id="ARBA00022490"/>
    </source>
</evidence>
<dbReference type="FunFam" id="2.60.40.150:FF:000008">
    <property type="entry name" value="1-phosphatidylinositol 4,5-bisphosphate phosphodiesterase"/>
    <property type="match status" value="1"/>
</dbReference>
<dbReference type="InterPro" id="IPR001192">
    <property type="entry name" value="PI-PLC_fam"/>
</dbReference>
<comment type="catalytic activity">
    <reaction evidence="1">
        <text>an N-(acyl)-sphingosylphosphoethanolamine = an N-(acyl)-sphingosyl-1,3-cyclic phosphate + ethanolamine</text>
        <dbReference type="Rhea" id="RHEA:60648"/>
        <dbReference type="ChEBI" id="CHEBI:57603"/>
        <dbReference type="ChEBI" id="CHEBI:143891"/>
        <dbReference type="ChEBI" id="CHEBI:143892"/>
    </reaction>
</comment>
<evidence type="ECO:0000256" key="11">
    <source>
        <dbReference type="ARBA" id="ARBA00023239"/>
    </source>
</evidence>
<dbReference type="EMBL" id="CAJPIZ010006705">
    <property type="protein sequence ID" value="CAG2109751.1"/>
    <property type="molecule type" value="Genomic_DNA"/>
</dbReference>
<feature type="binding site" evidence="14">
    <location>
        <position position="112"/>
    </location>
    <ligand>
        <name>Ca(2+)</name>
        <dbReference type="ChEBI" id="CHEBI:29108"/>
    </ligand>
</feature>
<keyword evidence="7 12" id="KW-0442">Lipid degradation</keyword>
<evidence type="ECO:0000313" key="20">
    <source>
        <dbReference type="EMBL" id="CAD7629321.1"/>
    </source>
</evidence>
<keyword evidence="8 12" id="KW-0443">Lipid metabolism</keyword>
<feature type="binding site" evidence="14">
    <location>
        <position position="141"/>
    </location>
    <ligand>
        <name>Ca(2+)</name>
        <dbReference type="ChEBI" id="CHEBI:29108"/>
    </ligand>
</feature>
<comment type="catalytic activity">
    <reaction evidence="12 15">
        <text>a 1,2-diacyl-sn-glycero-3-phospho-(1D-myo-inositol-4,5-bisphosphate) + H2O = 1D-myo-inositol 1,4,5-trisphosphate + a 1,2-diacyl-sn-glycerol + H(+)</text>
        <dbReference type="Rhea" id="RHEA:33179"/>
        <dbReference type="ChEBI" id="CHEBI:15377"/>
        <dbReference type="ChEBI" id="CHEBI:15378"/>
        <dbReference type="ChEBI" id="CHEBI:17815"/>
        <dbReference type="ChEBI" id="CHEBI:58456"/>
        <dbReference type="ChEBI" id="CHEBI:203600"/>
        <dbReference type="EC" id="3.1.4.11"/>
    </reaction>
</comment>
<dbReference type="EC" id="3.1.4.11" evidence="12"/>
<keyword evidence="21" id="KW-1185">Reference proteome</keyword>